<evidence type="ECO:0000259" key="3">
    <source>
        <dbReference type="Pfam" id="PF13954"/>
    </source>
</evidence>
<name>A0A2X3H9S0_KLEPN</name>
<evidence type="ECO:0000256" key="1">
    <source>
        <dbReference type="SAM" id="MobiDB-lite"/>
    </source>
</evidence>
<dbReference type="InterPro" id="IPR025885">
    <property type="entry name" value="PapC_N"/>
</dbReference>
<organism evidence="4 5">
    <name type="scientific">Klebsiella pneumoniae</name>
    <dbReference type="NCBI Taxonomy" id="573"/>
    <lineage>
        <taxon>Bacteria</taxon>
        <taxon>Pseudomonadati</taxon>
        <taxon>Pseudomonadota</taxon>
        <taxon>Gammaproteobacteria</taxon>
        <taxon>Enterobacterales</taxon>
        <taxon>Enterobacteriaceae</taxon>
        <taxon>Klebsiella/Raoultella group</taxon>
        <taxon>Klebsiella</taxon>
        <taxon>Klebsiella pneumoniae complex</taxon>
    </lineage>
</organism>
<feature type="region of interest" description="Disordered" evidence="1">
    <location>
        <begin position="99"/>
        <end position="144"/>
    </location>
</feature>
<evidence type="ECO:0000313" key="5">
    <source>
        <dbReference type="Proteomes" id="UP000251721"/>
    </source>
</evidence>
<feature type="domain" description="PapC N-terminal" evidence="3">
    <location>
        <begin position="37"/>
        <end position="87"/>
    </location>
</feature>
<evidence type="ECO:0000313" key="4">
    <source>
        <dbReference type="EMBL" id="SQC45409.1"/>
    </source>
</evidence>
<reference evidence="4 5" key="1">
    <citation type="submission" date="2018-06" db="EMBL/GenBank/DDBJ databases">
        <authorList>
            <consortium name="Pathogen Informatics"/>
            <person name="Doyle S."/>
        </authorList>
    </citation>
    <scope>NUCLEOTIDE SEQUENCE [LARGE SCALE GENOMIC DNA]</scope>
    <source>
        <strain evidence="4 5">NCTC13465</strain>
    </source>
</reference>
<sequence length="144" mass="15794">MKQRSFCPGRLSTAIAIALCCFPPFSSGQENPGTVYQFNDGFIVGSREKVDLSRFSTSAITEGTYSLDVYTNDEWKGRYDLRIARDKRWSAGRLLHQSDAGPIWHRGGKAQSAAERSRRATAVASNPGATKKTSKTTWSSPPCG</sequence>
<keyword evidence="2" id="KW-0732">Signal</keyword>
<accession>A0A2X3H9S0</accession>
<dbReference type="InterPro" id="IPR037224">
    <property type="entry name" value="PapC_N_sf"/>
</dbReference>
<dbReference type="Gene3D" id="3.10.20.410">
    <property type="match status" value="1"/>
</dbReference>
<dbReference type="AlphaFoldDB" id="A0A2X3H9S0"/>
<feature type="signal peptide" evidence="2">
    <location>
        <begin position="1"/>
        <end position="28"/>
    </location>
</feature>
<protein>
    <submittedName>
        <fullName evidence="4">Fimbriae usher protein StcC</fullName>
    </submittedName>
</protein>
<dbReference type="EMBL" id="UAWQ01000018">
    <property type="protein sequence ID" value="SQC45409.1"/>
    <property type="molecule type" value="Genomic_DNA"/>
</dbReference>
<feature type="compositionally biased region" description="Low complexity" evidence="1">
    <location>
        <begin position="135"/>
        <end position="144"/>
    </location>
</feature>
<feature type="chain" id="PRO_5015931097" evidence="2">
    <location>
        <begin position="29"/>
        <end position="144"/>
    </location>
</feature>
<dbReference type="Proteomes" id="UP000251721">
    <property type="component" value="Unassembled WGS sequence"/>
</dbReference>
<gene>
    <name evidence="4" type="ORF">NCTC13465_03961</name>
</gene>
<dbReference type="Pfam" id="PF13954">
    <property type="entry name" value="PapC_N"/>
    <property type="match status" value="1"/>
</dbReference>
<proteinExistence type="predicted"/>
<dbReference type="SUPFAM" id="SSF141729">
    <property type="entry name" value="FimD N-terminal domain-like"/>
    <property type="match status" value="1"/>
</dbReference>
<evidence type="ECO:0000256" key="2">
    <source>
        <dbReference type="SAM" id="SignalP"/>
    </source>
</evidence>